<keyword evidence="3" id="KW-1185">Reference proteome</keyword>
<evidence type="ECO:0000313" key="3">
    <source>
        <dbReference type="Proteomes" id="UP000642070"/>
    </source>
</evidence>
<dbReference type="Gene3D" id="3.40.50.720">
    <property type="entry name" value="NAD(P)-binding Rossmann-like Domain"/>
    <property type="match status" value="1"/>
</dbReference>
<reference evidence="2" key="2">
    <citation type="submission" date="2020-09" db="EMBL/GenBank/DDBJ databases">
        <authorList>
            <person name="Sun Q."/>
            <person name="Ohkuma M."/>
        </authorList>
    </citation>
    <scope>NUCLEOTIDE SEQUENCE</scope>
    <source>
        <strain evidence="2">JCM 19831</strain>
    </source>
</reference>
<name>A0A917WWD6_9ACTN</name>
<evidence type="ECO:0000313" key="2">
    <source>
        <dbReference type="EMBL" id="GGM34942.1"/>
    </source>
</evidence>
<protein>
    <recommendedName>
        <fullName evidence="1">YcaO domain-containing protein</fullName>
    </recommendedName>
</protein>
<dbReference type="InterPro" id="IPR027624">
    <property type="entry name" value="TOMM_cyclo_SagD"/>
</dbReference>
<organism evidence="2 3">
    <name type="scientific">Dactylosporangium sucinum</name>
    <dbReference type="NCBI Taxonomy" id="1424081"/>
    <lineage>
        <taxon>Bacteria</taxon>
        <taxon>Bacillati</taxon>
        <taxon>Actinomycetota</taxon>
        <taxon>Actinomycetes</taxon>
        <taxon>Micromonosporales</taxon>
        <taxon>Micromonosporaceae</taxon>
        <taxon>Dactylosporangium</taxon>
    </lineage>
</organism>
<accession>A0A917WWD6</accession>
<proteinExistence type="predicted"/>
<reference evidence="2" key="1">
    <citation type="journal article" date="2014" name="Int. J. Syst. Evol. Microbiol.">
        <title>Complete genome sequence of Corynebacterium casei LMG S-19264T (=DSM 44701T), isolated from a smear-ripened cheese.</title>
        <authorList>
            <consortium name="US DOE Joint Genome Institute (JGI-PGF)"/>
            <person name="Walter F."/>
            <person name="Albersmeier A."/>
            <person name="Kalinowski J."/>
            <person name="Ruckert C."/>
        </authorList>
    </citation>
    <scope>NUCLEOTIDE SEQUENCE</scope>
    <source>
        <strain evidence="2">JCM 19831</strain>
    </source>
</reference>
<dbReference type="InterPro" id="IPR003776">
    <property type="entry name" value="YcaO-like_dom"/>
</dbReference>
<dbReference type="RefSeq" id="WP_190251440.1">
    <property type="nucleotide sequence ID" value="NZ_BMPI01000018.1"/>
</dbReference>
<dbReference type="PANTHER" id="PTHR37809">
    <property type="entry name" value="RIBOSOMAL PROTEIN S12 METHYLTHIOTRANSFERASE ACCESSORY FACTOR YCAO"/>
    <property type="match status" value="1"/>
</dbReference>
<dbReference type="AlphaFoldDB" id="A0A917WWD6"/>
<dbReference type="Pfam" id="PF02624">
    <property type="entry name" value="YcaO"/>
    <property type="match status" value="1"/>
</dbReference>
<comment type="caution">
    <text evidence="2">The sequence shown here is derived from an EMBL/GenBank/DDBJ whole genome shotgun (WGS) entry which is preliminary data.</text>
</comment>
<dbReference type="InterPro" id="IPR022291">
    <property type="entry name" value="Bacteriocin_synth_cyclodeHase"/>
</dbReference>
<dbReference type="PANTHER" id="PTHR37809:SF1">
    <property type="entry name" value="RIBOSOMAL PROTEIN S12 METHYLTHIOTRANSFERASE ACCESSORY FACTOR YCAO"/>
    <property type="match status" value="1"/>
</dbReference>
<dbReference type="Proteomes" id="UP000642070">
    <property type="component" value="Unassembled WGS sequence"/>
</dbReference>
<dbReference type="Gene3D" id="3.30.160.660">
    <property type="match status" value="1"/>
</dbReference>
<evidence type="ECO:0000259" key="1">
    <source>
        <dbReference type="PROSITE" id="PS51664"/>
    </source>
</evidence>
<dbReference type="NCBIfam" id="TIGR03882">
    <property type="entry name" value="cyclo_dehyd_2"/>
    <property type="match status" value="1"/>
</dbReference>
<dbReference type="PROSITE" id="PS51664">
    <property type="entry name" value="YCAO"/>
    <property type="match status" value="1"/>
</dbReference>
<dbReference type="Gene3D" id="3.30.1330.230">
    <property type="match status" value="1"/>
</dbReference>
<dbReference type="Gene3D" id="3.30.40.250">
    <property type="match status" value="1"/>
</dbReference>
<dbReference type="NCBIfam" id="TIGR03604">
    <property type="entry name" value="TOMM_cyclo_SagD"/>
    <property type="match status" value="1"/>
</dbReference>
<gene>
    <name evidence="2" type="ORF">GCM10007977_040540</name>
</gene>
<feature type="domain" description="YcaO" evidence="1">
    <location>
        <begin position="256"/>
        <end position="628"/>
    </location>
</feature>
<dbReference type="EMBL" id="BMPI01000018">
    <property type="protein sequence ID" value="GGM34942.1"/>
    <property type="molecule type" value="Genomic_DNA"/>
</dbReference>
<sequence>MPTDTLPWAGACAALAESIRRELPRHLPAGAGDRLVVVAPLGVRDELTVTLPPAGFGTPAVPVLLTGRSAIVGPLAARGRPSPACQRCLARRWQLIRPDFLRNGLECGDPAVAAGEPPLLTAFTVTRLAALIAAGLQQDADGAYPFVYALDLATAATTRTRLVPDPDCPACGTARADTAEAAVVDLVPSPKPPGGGIRQRTLGELDLPVDALVNPVCGVVGDGAVPIMVLPSTASVNGSFALRSGVNQLYDVHWGGHTNSYGASRLVGILEGLERHAGVSPRGLRAPLRASLDELGAEALDPRGCGVYSDAFYAAEPQVRPFAPDRPIDWVWGWSLRDERAVLVPLVLTYYHHAPKAERFVQECSNGCASGSSLLEAVVCGLSELVERDAFLLSWYGEVALPEIDPATSTRAETRMMVDRLRMYGYEPRFFDARTATTPLPVVAAVAERVDGGVGALSFGAGAGLDPEDALASALDEIATDSLLLRRRTERDLPRLRALASDFDLVRALHDHPMVYGVPEMRKYAEFLLGPRDRLVPVDALRPWIEPGADLAEDLRGCVAALAGEGFDVIVVNQTSPEQRAMGLHTVSVLVPGLVPIDFGWRRQRVLSMPRLRESVGGALNPAPHPFP</sequence>